<dbReference type="InterPro" id="IPR036291">
    <property type="entry name" value="NAD(P)-bd_dom_sf"/>
</dbReference>
<dbReference type="Pfam" id="PF01370">
    <property type="entry name" value="Epimerase"/>
    <property type="match status" value="1"/>
</dbReference>
<feature type="domain" description="NAD-dependent epimerase/dehydratase" evidence="4">
    <location>
        <begin position="10"/>
        <end position="249"/>
    </location>
</feature>
<gene>
    <name evidence="5" type="primary">LOC110735507</name>
</gene>
<dbReference type="KEGG" id="cqi:110735507"/>
<sequence>MVNSEERKKICVTGASGFIASWIVKLLLDRGYVVNGTVLSLNDPKEVHHLLTLDGANERLHLFEANLMKEGSFDSAIHGCDGVFHTACPVKLDVSNPQAEMIDPAVKGTLNVLASCAKVPSIKRVVFTSSMASVLCTGRPLTAETVVDDTWFSVPELCEKSPMKWYLLSKTFAEQAAWKFVKEHDIDMVSINPGIVIGPALQPTINASVAAILNLVNGSETYDNGTYGWVHVKDVAEAHILAFETPAASGRYLLNENVHHVSELVKILRELYPDLKVPNKPSNDKPFNPAYKVSKEKVESLGINYIPLEVGLKEAVESLIEKKFISA</sequence>
<dbReference type="InterPro" id="IPR050425">
    <property type="entry name" value="NAD(P)_dehydrat-like"/>
</dbReference>
<evidence type="ECO:0000256" key="3">
    <source>
        <dbReference type="ARBA" id="ARBA00023445"/>
    </source>
</evidence>
<proteinExistence type="inferred from homology"/>
<reference evidence="5" key="1">
    <citation type="journal article" date="2017" name="Nature">
        <title>The genome of Chenopodium quinoa.</title>
        <authorList>
            <person name="Jarvis D.E."/>
            <person name="Ho Y.S."/>
            <person name="Lightfoot D.J."/>
            <person name="Schmoeckel S.M."/>
            <person name="Li B."/>
            <person name="Borm T.J.A."/>
            <person name="Ohyanagi H."/>
            <person name="Mineta K."/>
            <person name="Michell C.T."/>
            <person name="Saber N."/>
            <person name="Kharbatia N.M."/>
            <person name="Rupper R.R."/>
            <person name="Sharp A.R."/>
            <person name="Dally N."/>
            <person name="Boughton B.A."/>
            <person name="Woo Y.H."/>
            <person name="Gao G."/>
            <person name="Schijlen E.G.W.M."/>
            <person name="Guo X."/>
            <person name="Momin A.A."/>
            <person name="Negrao S."/>
            <person name="Al-Babili S."/>
            <person name="Gehring C."/>
            <person name="Roessner U."/>
            <person name="Jung C."/>
            <person name="Murphy K."/>
            <person name="Arold S.T."/>
            <person name="Gojobori T."/>
            <person name="van der Linden C.G."/>
            <person name="van Loo E.N."/>
            <person name="Jellen E.N."/>
            <person name="Maughan P.J."/>
            <person name="Tester M."/>
        </authorList>
    </citation>
    <scope>NUCLEOTIDE SEQUENCE [LARGE SCALE GENOMIC DNA]</scope>
    <source>
        <strain evidence="5">cv. PI 614886</strain>
    </source>
</reference>
<evidence type="ECO:0000313" key="5">
    <source>
        <dbReference type="EnsemblPlants" id="AUR62036456-RA:cds"/>
    </source>
</evidence>
<dbReference type="EnsemblPlants" id="AUR62036456-RA">
    <property type="protein sequence ID" value="AUR62036456-RA:cds"/>
    <property type="gene ID" value="AUR62036456"/>
</dbReference>
<dbReference type="PANTHER" id="PTHR10366:SF843">
    <property type="entry name" value="TETRAKETIDE ALPHA-PYRONE REDUCTASE 1-LIKE"/>
    <property type="match status" value="1"/>
</dbReference>
<protein>
    <recommendedName>
        <fullName evidence="4">NAD-dependent epimerase/dehydratase domain-containing protein</fullName>
    </recommendedName>
</protein>
<dbReference type="RefSeq" id="XP_021771389.1">
    <property type="nucleotide sequence ID" value="XM_021915697.1"/>
</dbReference>
<dbReference type="PANTHER" id="PTHR10366">
    <property type="entry name" value="NAD DEPENDENT EPIMERASE/DEHYDRATASE"/>
    <property type="match status" value="1"/>
</dbReference>
<reference evidence="5" key="2">
    <citation type="submission" date="2021-03" db="UniProtKB">
        <authorList>
            <consortium name="EnsemblPlants"/>
        </authorList>
    </citation>
    <scope>IDENTIFICATION</scope>
</reference>
<evidence type="ECO:0000256" key="2">
    <source>
        <dbReference type="ARBA" id="ARBA00023002"/>
    </source>
</evidence>
<evidence type="ECO:0000256" key="1">
    <source>
        <dbReference type="ARBA" id="ARBA00022857"/>
    </source>
</evidence>
<keyword evidence="2" id="KW-0560">Oxidoreductase</keyword>
<dbReference type="FunFam" id="3.40.50.720:FF:000085">
    <property type="entry name" value="Dihydroflavonol reductase"/>
    <property type="match status" value="1"/>
</dbReference>
<comment type="similarity">
    <text evidence="3">Belongs to the NAD(P)-dependent epimerase/dehydratase family. Dihydroflavonol-4-reductase subfamily.</text>
</comment>
<dbReference type="SUPFAM" id="SSF51735">
    <property type="entry name" value="NAD(P)-binding Rossmann-fold domains"/>
    <property type="match status" value="1"/>
</dbReference>
<accession>A0A803MWL6</accession>
<evidence type="ECO:0000313" key="6">
    <source>
        <dbReference type="Proteomes" id="UP000596660"/>
    </source>
</evidence>
<dbReference type="OrthoDB" id="2735536at2759"/>
<dbReference type="Proteomes" id="UP000596660">
    <property type="component" value="Unplaced"/>
</dbReference>
<dbReference type="InterPro" id="IPR001509">
    <property type="entry name" value="Epimerase_deHydtase"/>
</dbReference>
<organism evidence="5 6">
    <name type="scientific">Chenopodium quinoa</name>
    <name type="common">Quinoa</name>
    <dbReference type="NCBI Taxonomy" id="63459"/>
    <lineage>
        <taxon>Eukaryota</taxon>
        <taxon>Viridiplantae</taxon>
        <taxon>Streptophyta</taxon>
        <taxon>Embryophyta</taxon>
        <taxon>Tracheophyta</taxon>
        <taxon>Spermatophyta</taxon>
        <taxon>Magnoliopsida</taxon>
        <taxon>eudicotyledons</taxon>
        <taxon>Gunneridae</taxon>
        <taxon>Pentapetalae</taxon>
        <taxon>Caryophyllales</taxon>
        <taxon>Chenopodiaceae</taxon>
        <taxon>Chenopodioideae</taxon>
        <taxon>Atripliceae</taxon>
        <taxon>Chenopodium</taxon>
    </lineage>
</organism>
<dbReference type="GO" id="GO:0016616">
    <property type="term" value="F:oxidoreductase activity, acting on the CH-OH group of donors, NAD or NADP as acceptor"/>
    <property type="evidence" value="ECO:0007669"/>
    <property type="project" value="TreeGrafter"/>
</dbReference>
<dbReference type="Gene3D" id="3.40.50.720">
    <property type="entry name" value="NAD(P)-binding Rossmann-like Domain"/>
    <property type="match status" value="1"/>
</dbReference>
<dbReference type="Gramene" id="AUR62036456-RA">
    <property type="protein sequence ID" value="AUR62036456-RA:cds"/>
    <property type="gene ID" value="AUR62036456"/>
</dbReference>
<evidence type="ECO:0000259" key="4">
    <source>
        <dbReference type="Pfam" id="PF01370"/>
    </source>
</evidence>
<keyword evidence="1" id="KW-0521">NADP</keyword>
<dbReference type="OMA" id="KSFVYMS"/>
<keyword evidence="6" id="KW-1185">Reference proteome</keyword>
<dbReference type="AlphaFoldDB" id="A0A803MWL6"/>
<dbReference type="GeneID" id="110735507"/>
<name>A0A803MWL6_CHEQI</name>
<dbReference type="CDD" id="cd08958">
    <property type="entry name" value="FR_SDR_e"/>
    <property type="match status" value="1"/>
</dbReference>